<protein>
    <submittedName>
        <fullName evidence="1">Bacteriophage protein</fullName>
    </submittedName>
</protein>
<evidence type="ECO:0000313" key="2">
    <source>
        <dbReference type="Proteomes" id="UP000027583"/>
    </source>
</evidence>
<dbReference type="Proteomes" id="UP000027583">
    <property type="component" value="Unassembled WGS sequence"/>
</dbReference>
<dbReference type="AlphaFoldDB" id="A0A060QFD9"/>
<proteinExistence type="predicted"/>
<accession>A0A060QFD9</accession>
<comment type="caution">
    <text evidence="1">The sequence shown here is derived from an EMBL/GenBank/DDBJ whole genome shotgun (WGS) entry which is preliminary data.</text>
</comment>
<reference evidence="1 2" key="2">
    <citation type="journal article" date="2014" name="PLoS ONE">
        <title>Evolution of mitochondria reconstructed from the energy metabolism of living bacteria.</title>
        <authorList>
            <person name="Degli Esposti M."/>
            <person name="Chouaia B."/>
            <person name="Comandatore F."/>
            <person name="Crotti E."/>
            <person name="Sassera D."/>
            <person name="Lievens P.M."/>
            <person name="Daffonchio D."/>
            <person name="Bandi C."/>
        </authorList>
    </citation>
    <scope>NUCLEOTIDE SEQUENCE [LARGE SCALE GENOMIC DNA]</scope>
    <source>
        <strain evidence="1 2">SF2.1</strain>
    </source>
</reference>
<sequence length="170" mass="17561">MTAYKFRIDTGYAGTLSREPAPGDITPESLDPAANWSAYGFGLPVKYNGSGQITPLTGGETASQIAGLLVRSYPGRAVTNTGRTAYPQINGGAQDTARRGFMSVVLNGAGTPVKGSPVYVRVANPGTGEFIGGFEATVDATAGNQIELPNARFEGPAGSDGITEISFNLQ</sequence>
<dbReference type="RefSeq" id="WP_023977191.1">
    <property type="nucleotide sequence ID" value="NZ_CBLX010000009.1"/>
</dbReference>
<evidence type="ECO:0000313" key="1">
    <source>
        <dbReference type="EMBL" id="CDG39625.1"/>
    </source>
</evidence>
<dbReference type="InterPro" id="IPR054438">
    <property type="entry name" value="Struct_cement_gp24/gp6"/>
</dbReference>
<dbReference type="EMBL" id="CBLX010000009">
    <property type="protein sequence ID" value="CDG39625.1"/>
    <property type="molecule type" value="Genomic_DNA"/>
</dbReference>
<gene>
    <name evidence="1" type="ORF">ASAP_1580</name>
</gene>
<organism evidence="1 2">
    <name type="scientific">Asaia bogorensis</name>
    <dbReference type="NCBI Taxonomy" id="91915"/>
    <lineage>
        <taxon>Bacteria</taxon>
        <taxon>Pseudomonadati</taxon>
        <taxon>Pseudomonadota</taxon>
        <taxon>Alphaproteobacteria</taxon>
        <taxon>Acetobacterales</taxon>
        <taxon>Acetobacteraceae</taxon>
        <taxon>Asaia</taxon>
    </lineage>
</organism>
<dbReference type="Pfam" id="PF22758">
    <property type="entry name" value="Phage_cement"/>
    <property type="match status" value="1"/>
</dbReference>
<reference evidence="1 2" key="1">
    <citation type="journal article" date="2014" name="Genome Biol. Evol.">
        <title>Acetic acid bacteria genomes reveal functional traits for adaptation to life in insect guts.</title>
        <authorList>
            <person name="Chouaia B."/>
            <person name="Gaiarsa S."/>
            <person name="Crotti E."/>
            <person name="Comandatore F."/>
            <person name="Degli Esposti M."/>
            <person name="Ricci I."/>
            <person name="Alma A."/>
            <person name="Favia G."/>
            <person name="Bandi C."/>
            <person name="Daffonchio D."/>
        </authorList>
    </citation>
    <scope>NUCLEOTIDE SEQUENCE [LARGE SCALE GENOMIC DNA]</scope>
    <source>
        <strain evidence="1 2">SF2.1</strain>
    </source>
</reference>
<name>A0A060QFD9_9PROT</name>
<dbReference type="eggNOG" id="ENOG50321SD">
    <property type="taxonomic scope" value="Bacteria"/>
</dbReference>